<keyword evidence="1" id="KW-1003">Cell membrane</keyword>
<dbReference type="EMBL" id="LIZX01000062">
    <property type="protein sequence ID" value="KPJ67596.1"/>
    <property type="molecule type" value="Genomic_DNA"/>
</dbReference>
<comment type="caution">
    <text evidence="8">The sequence shown here is derived from an EMBL/GenBank/DDBJ whole genome shotgun (WGS) entry which is preliminary data.</text>
</comment>
<dbReference type="Pfam" id="PF06305">
    <property type="entry name" value="LapA_dom"/>
    <property type="match status" value="1"/>
</dbReference>
<feature type="transmembrane region" description="Helical" evidence="6">
    <location>
        <begin position="38"/>
        <end position="59"/>
    </location>
</feature>
<evidence type="ECO:0000256" key="5">
    <source>
        <dbReference type="SAM" id="MobiDB-lite"/>
    </source>
</evidence>
<sequence length="108" mass="11950">MWGLILALLIAIVIAGFASLNSAPVSVNLLFWKAPEISLALVVLFSVLLGVIMAALFTAQQQIKNIQKIRELQNKIKKMESGEKAIGDLERKEEAKHEEKKEQGPPQD</sequence>
<protein>
    <recommendedName>
        <fullName evidence="7">Lipopolysaccharide assembly protein A domain-containing protein</fullName>
    </recommendedName>
</protein>
<dbReference type="PANTHER" id="PTHR41335">
    <property type="entry name" value="MEMBRANE PROTEIN-RELATED"/>
    <property type="match status" value="1"/>
</dbReference>
<dbReference type="GO" id="GO:0005886">
    <property type="term" value="C:plasma membrane"/>
    <property type="evidence" value="ECO:0007669"/>
    <property type="project" value="InterPro"/>
</dbReference>
<evidence type="ECO:0000313" key="8">
    <source>
        <dbReference type="EMBL" id="KPJ67596.1"/>
    </source>
</evidence>
<keyword evidence="2 6" id="KW-0812">Transmembrane</keyword>
<dbReference type="AlphaFoldDB" id="A0A0S7Y0E5"/>
<dbReference type="InterPro" id="IPR010445">
    <property type="entry name" value="LapA_dom"/>
</dbReference>
<organism evidence="8 9">
    <name type="scientific">candidate division WOR-1 bacterium DG_54_3</name>
    <dbReference type="NCBI Taxonomy" id="1703775"/>
    <lineage>
        <taxon>Bacteria</taxon>
        <taxon>Bacillati</taxon>
        <taxon>Saganbacteria</taxon>
    </lineage>
</organism>
<accession>A0A0S7Y0E5</accession>
<keyword evidence="3 6" id="KW-1133">Transmembrane helix</keyword>
<evidence type="ECO:0000256" key="2">
    <source>
        <dbReference type="ARBA" id="ARBA00022692"/>
    </source>
</evidence>
<evidence type="ECO:0000256" key="6">
    <source>
        <dbReference type="SAM" id="Phobius"/>
    </source>
</evidence>
<reference evidence="8 9" key="1">
    <citation type="journal article" date="2015" name="Microbiome">
        <title>Genomic resolution of linkages in carbon, nitrogen, and sulfur cycling among widespread estuary sediment bacteria.</title>
        <authorList>
            <person name="Baker B.J."/>
            <person name="Lazar C.S."/>
            <person name="Teske A.P."/>
            <person name="Dick G.J."/>
        </authorList>
    </citation>
    <scope>NUCLEOTIDE SEQUENCE [LARGE SCALE GENOMIC DNA]</scope>
    <source>
        <strain evidence="8">DG_54_3</strain>
    </source>
</reference>
<proteinExistence type="predicted"/>
<evidence type="ECO:0000256" key="3">
    <source>
        <dbReference type="ARBA" id="ARBA00022989"/>
    </source>
</evidence>
<keyword evidence="4 6" id="KW-0472">Membrane</keyword>
<dbReference type="PANTHER" id="PTHR41335:SF1">
    <property type="entry name" value="MEMBRANE PROTEIN"/>
    <property type="match status" value="1"/>
</dbReference>
<feature type="domain" description="Lipopolysaccharide assembly protein A" evidence="7">
    <location>
        <begin position="20"/>
        <end position="81"/>
    </location>
</feature>
<dbReference type="Proteomes" id="UP000051861">
    <property type="component" value="Unassembled WGS sequence"/>
</dbReference>
<evidence type="ECO:0000313" key="9">
    <source>
        <dbReference type="Proteomes" id="UP000051861"/>
    </source>
</evidence>
<name>A0A0S7Y0E5_UNCSA</name>
<evidence type="ECO:0000256" key="4">
    <source>
        <dbReference type="ARBA" id="ARBA00023136"/>
    </source>
</evidence>
<feature type="region of interest" description="Disordered" evidence="5">
    <location>
        <begin position="83"/>
        <end position="108"/>
    </location>
</feature>
<evidence type="ECO:0000259" key="7">
    <source>
        <dbReference type="Pfam" id="PF06305"/>
    </source>
</evidence>
<evidence type="ECO:0000256" key="1">
    <source>
        <dbReference type="ARBA" id="ARBA00022475"/>
    </source>
</evidence>
<gene>
    <name evidence="8" type="ORF">AMJ44_07180</name>
</gene>